<dbReference type="RefSeq" id="WP_144228787.1">
    <property type="nucleotide sequence ID" value="NZ_CBCRVV010000021.1"/>
</dbReference>
<dbReference type="OrthoDB" id="9810967at2"/>
<dbReference type="Proteomes" id="UP000315648">
    <property type="component" value="Unassembled WGS sequence"/>
</dbReference>
<dbReference type="InterPro" id="IPR006148">
    <property type="entry name" value="Glc/Gal-6P_isomerase"/>
</dbReference>
<accession>A0A556QP76</accession>
<dbReference type="SUPFAM" id="SSF100950">
    <property type="entry name" value="NagB/RpiA/CoA transferase-like"/>
    <property type="match status" value="1"/>
</dbReference>
<dbReference type="EMBL" id="VMBG01000001">
    <property type="protein sequence ID" value="TSJ78446.1"/>
    <property type="molecule type" value="Genomic_DNA"/>
</dbReference>
<dbReference type="InterPro" id="IPR039104">
    <property type="entry name" value="6PGL"/>
</dbReference>
<dbReference type="GO" id="GO:0005975">
    <property type="term" value="P:carbohydrate metabolic process"/>
    <property type="evidence" value="ECO:0007669"/>
    <property type="project" value="InterPro"/>
</dbReference>
<organism evidence="2 3">
    <name type="scientific">Rariglobus hedericola</name>
    <dbReference type="NCBI Taxonomy" id="2597822"/>
    <lineage>
        <taxon>Bacteria</taxon>
        <taxon>Pseudomonadati</taxon>
        <taxon>Verrucomicrobiota</taxon>
        <taxon>Opitutia</taxon>
        <taxon>Opitutales</taxon>
        <taxon>Opitutaceae</taxon>
        <taxon>Rariglobus</taxon>
    </lineage>
</organism>
<dbReference type="PANTHER" id="PTHR11054">
    <property type="entry name" value="6-PHOSPHOGLUCONOLACTONASE"/>
    <property type="match status" value="1"/>
</dbReference>
<comment type="caution">
    <text evidence="2">The sequence shown here is derived from an EMBL/GenBank/DDBJ whole genome shotgun (WGS) entry which is preliminary data.</text>
</comment>
<dbReference type="Pfam" id="PF01182">
    <property type="entry name" value="Glucosamine_iso"/>
    <property type="match status" value="1"/>
</dbReference>
<evidence type="ECO:0000313" key="2">
    <source>
        <dbReference type="EMBL" id="TSJ78446.1"/>
    </source>
</evidence>
<reference evidence="2 3" key="1">
    <citation type="submission" date="2019-07" db="EMBL/GenBank/DDBJ databases">
        <title>Description of 53C-WASEF.</title>
        <authorList>
            <person name="Pitt A."/>
            <person name="Hahn M.W."/>
        </authorList>
    </citation>
    <scope>NUCLEOTIDE SEQUENCE [LARGE SCALE GENOMIC DNA]</scope>
    <source>
        <strain evidence="2 3">53C-WASEF</strain>
    </source>
</reference>
<evidence type="ECO:0000259" key="1">
    <source>
        <dbReference type="Pfam" id="PF01182"/>
    </source>
</evidence>
<dbReference type="AlphaFoldDB" id="A0A556QP76"/>
<gene>
    <name evidence="2" type="ORF">FPL22_03865</name>
</gene>
<dbReference type="InterPro" id="IPR037171">
    <property type="entry name" value="NagB/RpiA_transferase-like"/>
</dbReference>
<keyword evidence="3" id="KW-1185">Reference proteome</keyword>
<feature type="domain" description="Glucosamine/galactosamine-6-phosphate isomerase" evidence="1">
    <location>
        <begin position="34"/>
        <end position="233"/>
    </location>
</feature>
<sequence>MREITSDYGRILVGAKADLFQHALELGVAARRRTPHSHFLWALTGGGTPKEWYNWIVAEKKLEAGEAGMIEWTVSDERHVLLSSAESNFGNAERQLLEPLSVPTDRRHPWMVAWPVAEAAEAYRRTMLILAGPERTYDVCFLGMGDDCHTASLFPGTPLLKDDAGLMFGGQEVPGKGWRLTITPTGLRHCGLIVVMTLGAGKAEALHRVIRGPYDPINVPSQILKSCADRVVWLVDEAAAAKL</sequence>
<protein>
    <submittedName>
        <fullName evidence="2">6-phosphogluconolactonase</fullName>
    </submittedName>
</protein>
<dbReference type="Gene3D" id="3.40.50.1360">
    <property type="match status" value="1"/>
</dbReference>
<dbReference type="PANTHER" id="PTHR11054:SF0">
    <property type="entry name" value="6-PHOSPHOGLUCONOLACTONASE"/>
    <property type="match status" value="1"/>
</dbReference>
<proteinExistence type="predicted"/>
<name>A0A556QP76_9BACT</name>
<evidence type="ECO:0000313" key="3">
    <source>
        <dbReference type="Proteomes" id="UP000315648"/>
    </source>
</evidence>